<keyword evidence="1" id="KW-0255">Endonuclease</keyword>
<organism evidence="1">
    <name type="scientific">Symploca sp. SIO1C4</name>
    <dbReference type="NCBI Taxonomy" id="2607765"/>
    <lineage>
        <taxon>Bacteria</taxon>
        <taxon>Bacillati</taxon>
        <taxon>Cyanobacteriota</taxon>
        <taxon>Cyanophyceae</taxon>
        <taxon>Coleofasciculales</taxon>
        <taxon>Coleofasciculaceae</taxon>
        <taxon>Symploca</taxon>
    </lineage>
</organism>
<feature type="non-terminal residue" evidence="1">
    <location>
        <position position="1"/>
    </location>
</feature>
<evidence type="ECO:0000313" key="1">
    <source>
        <dbReference type="EMBL" id="NER30873.1"/>
    </source>
</evidence>
<dbReference type="SUPFAM" id="SSF56219">
    <property type="entry name" value="DNase I-like"/>
    <property type="match status" value="1"/>
</dbReference>
<dbReference type="GO" id="GO:0004519">
    <property type="term" value="F:endonuclease activity"/>
    <property type="evidence" value="ECO:0007669"/>
    <property type="project" value="UniProtKB-KW"/>
</dbReference>
<sequence>VIVIGDVNDSGLAVTSQILSGEPPWERLRFEQKQKIWDVLLYNTKDIQARQSYGDFYYTHIYNGHYESLDHIMVSEEFIPQNRDRIGKVVYVSTLNDHLIDESLSYEEVEKWQSDHGQVVASFRLEG</sequence>
<dbReference type="InterPro" id="IPR036691">
    <property type="entry name" value="Endo/exonu/phosph_ase_sf"/>
</dbReference>
<accession>A0A6B3NGT7</accession>
<protein>
    <submittedName>
        <fullName evidence="1">Endonuclease</fullName>
    </submittedName>
</protein>
<comment type="caution">
    <text evidence="1">The sequence shown here is derived from an EMBL/GenBank/DDBJ whole genome shotgun (WGS) entry which is preliminary data.</text>
</comment>
<gene>
    <name evidence="1" type="ORF">F6J89_25455</name>
</gene>
<reference evidence="1" key="1">
    <citation type="submission" date="2019-11" db="EMBL/GenBank/DDBJ databases">
        <title>Genomic insights into an expanded diversity of filamentous marine cyanobacteria reveals the extraordinary biosynthetic potential of Moorea and Okeania.</title>
        <authorList>
            <person name="Ferreira Leao T."/>
            <person name="Wang M."/>
            <person name="Moss N."/>
            <person name="Da Silva R."/>
            <person name="Sanders J."/>
            <person name="Nurk S."/>
            <person name="Gurevich A."/>
            <person name="Humphrey G."/>
            <person name="Reher R."/>
            <person name="Zhu Q."/>
            <person name="Belda-Ferre P."/>
            <person name="Glukhov E."/>
            <person name="Rex R."/>
            <person name="Dorrestein P.C."/>
            <person name="Knight R."/>
            <person name="Pevzner P."/>
            <person name="Gerwick W.H."/>
            <person name="Gerwick L."/>
        </authorList>
    </citation>
    <scope>NUCLEOTIDE SEQUENCE</scope>
    <source>
        <strain evidence="1">SIO1C4</strain>
    </source>
</reference>
<dbReference type="EMBL" id="JAAHFQ010000662">
    <property type="protein sequence ID" value="NER30873.1"/>
    <property type="molecule type" value="Genomic_DNA"/>
</dbReference>
<proteinExistence type="predicted"/>
<keyword evidence="1" id="KW-0540">Nuclease</keyword>
<dbReference type="AlphaFoldDB" id="A0A6B3NGT7"/>
<keyword evidence="1" id="KW-0378">Hydrolase</keyword>
<name>A0A6B3NGT7_9CYAN</name>